<dbReference type="Proteomes" id="UP000618051">
    <property type="component" value="Unassembled WGS sequence"/>
</dbReference>
<keyword evidence="5 9" id="KW-0863">Zinc-finger</keyword>
<dbReference type="SUPFAM" id="SSF57845">
    <property type="entry name" value="B-box zinc-binding domain"/>
    <property type="match status" value="1"/>
</dbReference>
<evidence type="ECO:0000256" key="4">
    <source>
        <dbReference type="ARBA" id="ARBA00022737"/>
    </source>
</evidence>
<dbReference type="SMART" id="SM00336">
    <property type="entry name" value="BBOX"/>
    <property type="match status" value="2"/>
</dbReference>
<keyword evidence="3" id="KW-0479">Metal-binding</keyword>
<dbReference type="InterPro" id="IPR050617">
    <property type="entry name" value="E3_ligase_FN3/SPRY"/>
</dbReference>
<dbReference type="PROSITE" id="PS50188">
    <property type="entry name" value="B302_SPRY"/>
    <property type="match status" value="1"/>
</dbReference>
<evidence type="ECO:0000256" key="10">
    <source>
        <dbReference type="SAM" id="MobiDB-lite"/>
    </source>
</evidence>
<dbReference type="Gene3D" id="3.30.160.60">
    <property type="entry name" value="Classic Zinc Finger"/>
    <property type="match status" value="1"/>
</dbReference>
<reference evidence="16 17" key="2">
    <citation type="journal article" date="2021" name="J. Hered.">
        <title>Feather Gene Expression Elucidates the Developmental Basis of Plumage Iridescence in African Starlings.</title>
        <authorList>
            <person name="Rubenstein D.R."/>
            <person name="Corvelo A."/>
            <person name="MacManes M.D."/>
            <person name="Maia R."/>
            <person name="Narzisi G."/>
            <person name="Rousaki A."/>
            <person name="Vandenabeele P."/>
            <person name="Shawkey M.D."/>
            <person name="Solomon J."/>
        </authorList>
    </citation>
    <scope>NUCLEOTIDE SEQUENCE [LARGE SCALE GENOMIC DNA]</scope>
    <source>
        <strain evidence="16">SS15</strain>
    </source>
</reference>
<feature type="compositionally biased region" description="Low complexity" evidence="10">
    <location>
        <begin position="1716"/>
        <end position="1730"/>
    </location>
</feature>
<dbReference type="SMART" id="SM00449">
    <property type="entry name" value="SPRY"/>
    <property type="match status" value="1"/>
</dbReference>
<dbReference type="SMART" id="SM00060">
    <property type="entry name" value="FN3"/>
    <property type="match status" value="1"/>
</dbReference>
<dbReference type="GO" id="GO:0005737">
    <property type="term" value="C:cytoplasm"/>
    <property type="evidence" value="ECO:0007669"/>
    <property type="project" value="TreeGrafter"/>
</dbReference>
<dbReference type="InterPro" id="IPR000315">
    <property type="entry name" value="Znf_B-box"/>
</dbReference>
<comment type="subcellular location">
    <subcellularLocation>
        <location evidence="1">Cytoplasm</location>
        <location evidence="1">Cytoskeleton</location>
    </subcellularLocation>
</comment>
<dbReference type="CDD" id="cd19827">
    <property type="entry name" value="Bbox2_TRIM67_C-I"/>
    <property type="match status" value="1"/>
</dbReference>
<feature type="region of interest" description="Disordered" evidence="10">
    <location>
        <begin position="1716"/>
        <end position="1736"/>
    </location>
</feature>
<dbReference type="Pfam" id="PF00041">
    <property type="entry name" value="fn3"/>
    <property type="match status" value="1"/>
</dbReference>
<dbReference type="Pfam" id="PF22586">
    <property type="entry name" value="ANCHR-like_BBOX"/>
    <property type="match status" value="1"/>
</dbReference>
<dbReference type="InterPro" id="IPR036116">
    <property type="entry name" value="FN3_sf"/>
</dbReference>
<dbReference type="InterPro" id="IPR043136">
    <property type="entry name" value="B30.2/SPRY_sf"/>
</dbReference>
<dbReference type="Pfam" id="PF00622">
    <property type="entry name" value="SPRY"/>
    <property type="match status" value="1"/>
</dbReference>
<feature type="region of interest" description="Disordered" evidence="10">
    <location>
        <begin position="1"/>
        <end position="30"/>
    </location>
</feature>
<dbReference type="Pfam" id="PF00643">
    <property type="entry name" value="zf-B_box"/>
    <property type="match status" value="1"/>
</dbReference>
<evidence type="ECO:0000256" key="3">
    <source>
        <dbReference type="ARBA" id="ARBA00022723"/>
    </source>
</evidence>
<evidence type="ECO:0000256" key="1">
    <source>
        <dbReference type="ARBA" id="ARBA00004245"/>
    </source>
</evidence>
<feature type="domain" description="COS" evidence="14">
    <location>
        <begin position="327"/>
        <end position="385"/>
    </location>
</feature>
<dbReference type="Gene3D" id="4.10.830.40">
    <property type="match status" value="1"/>
</dbReference>
<protein>
    <recommendedName>
        <fullName evidence="18">Tripartite motif containing 67</fullName>
    </recommendedName>
</protein>
<dbReference type="PROSITE" id="PS50853">
    <property type="entry name" value="FN3"/>
    <property type="match status" value="1"/>
</dbReference>
<dbReference type="FunFam" id="1.20.5.170:FF:000017">
    <property type="entry name" value="Putative E3 ubiquitin-protein ligase TRIM9"/>
    <property type="match status" value="1"/>
</dbReference>
<feature type="compositionally biased region" description="Polar residues" evidence="10">
    <location>
        <begin position="851"/>
        <end position="866"/>
    </location>
</feature>
<feature type="compositionally biased region" description="Gly residues" evidence="10">
    <location>
        <begin position="159"/>
        <end position="175"/>
    </location>
</feature>
<keyword evidence="8" id="KW-0206">Cytoskeleton</keyword>
<evidence type="ECO:0000256" key="6">
    <source>
        <dbReference type="ARBA" id="ARBA00022833"/>
    </source>
</evidence>
<dbReference type="InterPro" id="IPR003649">
    <property type="entry name" value="Bbox_C"/>
</dbReference>
<dbReference type="Gene3D" id="1.20.5.170">
    <property type="match status" value="1"/>
</dbReference>
<dbReference type="PROSITE" id="PS50119">
    <property type="entry name" value="ZF_BBOX"/>
    <property type="match status" value="2"/>
</dbReference>
<name>A0A835NX32_9PASS</name>
<dbReference type="CDD" id="cd12889">
    <property type="entry name" value="SPRY_PRY_TRIM67_9"/>
    <property type="match status" value="1"/>
</dbReference>
<evidence type="ECO:0000313" key="17">
    <source>
        <dbReference type="Proteomes" id="UP000618051"/>
    </source>
</evidence>
<dbReference type="FunFam" id="2.60.120.920:FF:000009">
    <property type="entry name" value="E3 ubiquitin-protein ligase TRIM9 isoform X1"/>
    <property type="match status" value="1"/>
</dbReference>
<comment type="caution">
    <text evidence="15">The sequence shown here is derived from an EMBL/GenBank/DDBJ whole genome shotgun (WGS) entry which is preliminary data.</text>
</comment>
<feature type="compositionally biased region" description="Polar residues" evidence="10">
    <location>
        <begin position="21"/>
        <end position="30"/>
    </location>
</feature>
<keyword evidence="6" id="KW-0862">Zinc</keyword>
<dbReference type="CDD" id="cd19844">
    <property type="entry name" value="Bbox1_TRIM67_C-I"/>
    <property type="match status" value="1"/>
</dbReference>
<feature type="region of interest" description="Disordered" evidence="10">
    <location>
        <begin position="149"/>
        <end position="175"/>
    </location>
</feature>
<dbReference type="GO" id="GO:0008270">
    <property type="term" value="F:zinc ion binding"/>
    <property type="evidence" value="ECO:0007669"/>
    <property type="project" value="UniProtKB-KW"/>
</dbReference>
<dbReference type="PANTHER" id="PTHR24099">
    <property type="entry name" value="E3 UBIQUITIN-PROTEIN LIGASE TRIM36-RELATED"/>
    <property type="match status" value="1"/>
</dbReference>
<sequence length="1736" mass="192323">SAAGAGGGDHADKLSLHSETDSGYGSYTPSLKSPNGVRVLPLVPAPPGAAAAPRGAGPASSSLTCPQCHRSASLDQRGLRGFQRNRLLEAIVQRYQQGRAAAAAAAKCQLCDRSPPEPAAVLCEQCEVLYCAACQLRCHPARGPFAKHRLAPPPAHPGAPGGGADGSGGGKGAGGGRKLPTCAEHDLENYSMYCVSCRSPVCYQCLEEGKHSKHDVKALGAMWKQHKAQLSQALNGVSDKAKEAKEFLVQLKNLLQQIQENGLDYEACLVAQCDALVDALTRQKAKLLTKVTKEREHKLKVVWDQINHCTLKLRQSTGLMEYCLEVIKENDPSGFLQISDALIKRVQVSQEQWVKGALEPKVSAEFDLTLDSEPLLQSIHQLDFIQMKCRVPPVPLLQLEKCCTRNNSVTLAWRMPPLSHNPVEGYILELDDGDGGQFREVYVGKETLCTIDGLHFNSTYNARVKAFNSSGVGPYSKTVILQTSDVAWFTFDPSSAHRDIVLSNDNQTATCNSYDDRVVLGTAAFSKGVHYWELHVDRYDNHPDPAFGIARINVVKDMMLGKDDKAWAMYVDNNRSWFMHCNSHTNRTEGGVSKGATVGVLLDLNKHNLTFYINGQQQGPPAFENIEGVFMPALSLNRNVQVNLLQPSPTYLFPLQELIKELIASFIGRAKTARVEHLPCTRAALRDLCPEALGVPHAEIPPTLSLASSTSGYLQLVASFGKRYRHLASQSQGIQEGRGKETCLFQRLDIISINSFDFNYDLQSHSPFHVTLHTGLEVPQSVKQPKLPNNYHSKHIHWTGTRLQMATGQKVEACLQAVCQPLDILLQATSGLCLEHITQVVLSDGKASLWQSSQNPPMGHPTSQPSWEGKGNPEQNWAIAQTQSKQQHTFSNVKTEIGNKTNDGKKITYAFKVCRGCLNTKQSRIFPLQNSLRWGEVKHSHCSAQAGGESQPLVPAEALLLTVKGEPREQKSGIDTQGDHFYFCSSLGLQAPLAPGPTQSCLAWDSSAPRGQVASYKQESKSLLHWDKSHPLWYRAHTSIVSKDGRDHPTLWFPSCSRARRNVRCNLGTAAFWCHLACPLVTKHKHEEGEFSTECCTYTARWSSNLKHKSIISKTHLVFSGAEAHMQTSETVCVGLLHLCTIQETDVKNNPVNGLKAKSVLPQSNHLCLNFRHLLIQWHETLLFLSTTLLALAHDGYRSPGIALLGAMEMESEHDEHQSWWRTLSPTLYTKRAEQNFIKALLQDLQGRKCGGSSVPESTPVCAAALPIPEYFLILGGGQPLMTFAAHYSMIYIFKCLKTQILLIEKEDDKSTEGTCCTRIRKCRLTFKPLYTRITFMFLFLKTYSLMEKEQSILVEQPPAQTAHKQMMQHIMEPLPGVPRALANALWKAQPTHVQRALLATCRSRGFLLGHVTAPRVRRWTCQQAGASCHPAEGSCQITGFSCDWSHTGCTLSHMTRGEVGPWITPVGARNPIHREQQVSSSGTPSAPEALSVRFLGWLLNAAFQYRKFHTNLFFISILRCFFLFQFLLLGDLQHKPRDNYLGSQHDSTLLFPNTLLLLLIASDSKLVHFQASLEHYRKLQAFHNLQLIKEDVLRHLYEWKLCLLPSMLIQAGKQPSVQEITLFTFLVCSLGQTYPDLPVEATQLQFLVVQSSLAVTNQTRGLRSNAVMPSLTDYPTLTVQDKCCLSMAQCCCDAREKEILIRRSSEIAKSGLQVLSPPLLHPSPASSSPTGNQQD</sequence>
<evidence type="ECO:0000256" key="7">
    <source>
        <dbReference type="ARBA" id="ARBA00023054"/>
    </source>
</evidence>
<evidence type="ECO:0000259" key="14">
    <source>
        <dbReference type="PROSITE" id="PS51262"/>
    </source>
</evidence>
<dbReference type="EMBL" id="JADDUC010000030">
    <property type="protein sequence ID" value="KAG0123203.1"/>
    <property type="molecule type" value="Genomic_DNA"/>
</dbReference>
<feature type="domain" description="Fibronectin type-III" evidence="13">
    <location>
        <begin position="392"/>
        <end position="486"/>
    </location>
</feature>
<evidence type="ECO:0000313" key="15">
    <source>
        <dbReference type="EMBL" id="KAG0123203.1"/>
    </source>
</evidence>
<evidence type="ECO:0000256" key="8">
    <source>
        <dbReference type="ARBA" id="ARBA00023212"/>
    </source>
</evidence>
<keyword evidence="7" id="KW-0175">Coiled coil</keyword>
<dbReference type="EMBL" id="JADDUC020000003">
    <property type="protein sequence ID" value="KAI1240761.1"/>
    <property type="molecule type" value="Genomic_DNA"/>
</dbReference>
<dbReference type="InterPro" id="IPR003961">
    <property type="entry name" value="FN3_dom"/>
</dbReference>
<evidence type="ECO:0008006" key="18">
    <source>
        <dbReference type="Google" id="ProtNLM"/>
    </source>
</evidence>
<dbReference type="CDD" id="cd00063">
    <property type="entry name" value="FN3"/>
    <property type="match status" value="1"/>
</dbReference>
<reference evidence="16" key="3">
    <citation type="submission" date="2022-01" db="EMBL/GenBank/DDBJ databases">
        <authorList>
            <person name="Rubenstein D.R."/>
        </authorList>
    </citation>
    <scope>NUCLEOTIDE SEQUENCE</scope>
    <source>
        <strain evidence="16">SS15</strain>
        <tissue evidence="16">Liver</tissue>
    </source>
</reference>
<evidence type="ECO:0000259" key="11">
    <source>
        <dbReference type="PROSITE" id="PS50119"/>
    </source>
</evidence>
<feature type="non-terminal residue" evidence="15">
    <location>
        <position position="1736"/>
    </location>
</feature>
<dbReference type="SMART" id="SM00502">
    <property type="entry name" value="BBC"/>
    <property type="match status" value="1"/>
</dbReference>
<dbReference type="PANTHER" id="PTHR24099:SF21">
    <property type="entry name" value="TRIPARTITE MOTIF-CONTAINING PROTEIN 67"/>
    <property type="match status" value="1"/>
</dbReference>
<gene>
    <name evidence="16" type="ORF">IHE44_0009203</name>
    <name evidence="15" type="ORF">IHE44_007655</name>
</gene>
<evidence type="ECO:0000259" key="12">
    <source>
        <dbReference type="PROSITE" id="PS50188"/>
    </source>
</evidence>
<feature type="domain" description="B box-type" evidence="11">
    <location>
        <begin position="106"/>
        <end position="153"/>
    </location>
</feature>
<proteinExistence type="predicted"/>
<dbReference type="FunFam" id="4.10.830.40:FF:000001">
    <property type="entry name" value="E3 ubiquitin-protein ligase TRIM9 isoform X1"/>
    <property type="match status" value="1"/>
</dbReference>
<evidence type="ECO:0000256" key="9">
    <source>
        <dbReference type="PROSITE-ProRule" id="PRU00024"/>
    </source>
</evidence>
<dbReference type="InterPro" id="IPR003877">
    <property type="entry name" value="SPRY_dom"/>
</dbReference>
<evidence type="ECO:0000313" key="16">
    <source>
        <dbReference type="EMBL" id="KAI1240761.1"/>
    </source>
</evidence>
<keyword evidence="17" id="KW-1185">Reference proteome</keyword>
<feature type="domain" description="B30.2/SPRY" evidence="12">
    <location>
        <begin position="468"/>
        <end position="649"/>
    </location>
</feature>
<feature type="compositionally biased region" description="Basic and acidic residues" evidence="10">
    <location>
        <begin position="9"/>
        <end position="20"/>
    </location>
</feature>
<accession>A0A835NX32</accession>
<dbReference type="SUPFAM" id="SSF49265">
    <property type="entry name" value="Fibronectin type III"/>
    <property type="match status" value="1"/>
</dbReference>
<organism evidence="15">
    <name type="scientific">Lamprotornis superbus</name>
    <dbReference type="NCBI Taxonomy" id="245042"/>
    <lineage>
        <taxon>Eukaryota</taxon>
        <taxon>Metazoa</taxon>
        <taxon>Chordata</taxon>
        <taxon>Craniata</taxon>
        <taxon>Vertebrata</taxon>
        <taxon>Euteleostomi</taxon>
        <taxon>Archelosauria</taxon>
        <taxon>Archosauria</taxon>
        <taxon>Dinosauria</taxon>
        <taxon>Saurischia</taxon>
        <taxon>Theropoda</taxon>
        <taxon>Coelurosauria</taxon>
        <taxon>Aves</taxon>
        <taxon>Neognathae</taxon>
        <taxon>Neoaves</taxon>
        <taxon>Telluraves</taxon>
        <taxon>Australaves</taxon>
        <taxon>Passeriformes</taxon>
        <taxon>Sturnidae</taxon>
        <taxon>Lamprotornis</taxon>
    </lineage>
</organism>
<dbReference type="FunFam" id="2.60.40.10:FF:000178">
    <property type="entry name" value="E3 ubiquitin-protein ligase TRIM9 isoform X1"/>
    <property type="match status" value="1"/>
</dbReference>
<dbReference type="OrthoDB" id="295536at2759"/>
<dbReference type="InterPro" id="IPR013783">
    <property type="entry name" value="Ig-like_fold"/>
</dbReference>
<keyword evidence="4" id="KW-0677">Repeat</keyword>
<dbReference type="SUPFAM" id="SSF49899">
    <property type="entry name" value="Concanavalin A-like lectins/glucanases"/>
    <property type="match status" value="1"/>
</dbReference>
<dbReference type="PROSITE" id="PS51262">
    <property type="entry name" value="COS"/>
    <property type="match status" value="1"/>
</dbReference>
<dbReference type="GO" id="GO:0005856">
    <property type="term" value="C:cytoskeleton"/>
    <property type="evidence" value="ECO:0007669"/>
    <property type="project" value="UniProtKB-SubCell"/>
</dbReference>
<dbReference type="InterPro" id="IPR017903">
    <property type="entry name" value="COS_domain"/>
</dbReference>
<dbReference type="Gene3D" id="2.60.120.920">
    <property type="match status" value="1"/>
</dbReference>
<evidence type="ECO:0000256" key="5">
    <source>
        <dbReference type="ARBA" id="ARBA00022771"/>
    </source>
</evidence>
<keyword evidence="2" id="KW-0963">Cytoplasm</keyword>
<reference evidence="15" key="1">
    <citation type="submission" date="2020-10" db="EMBL/GenBank/DDBJ databases">
        <title>Feather gene expression reveals the developmental basis of iridescence in African starlings.</title>
        <authorList>
            <person name="Rubenstein D.R."/>
        </authorList>
    </citation>
    <scope>NUCLEOTIDE SEQUENCE</scope>
    <source>
        <strain evidence="15">SS15</strain>
        <tissue evidence="15">Liver</tissue>
    </source>
</reference>
<dbReference type="InterPro" id="IPR001870">
    <property type="entry name" value="B30.2/SPRY"/>
</dbReference>
<dbReference type="InterPro" id="IPR013320">
    <property type="entry name" value="ConA-like_dom_sf"/>
</dbReference>
<feature type="domain" description="B box-type" evidence="11">
    <location>
        <begin position="177"/>
        <end position="219"/>
    </location>
</feature>
<evidence type="ECO:0000256" key="2">
    <source>
        <dbReference type="ARBA" id="ARBA00022490"/>
    </source>
</evidence>
<dbReference type="Gene3D" id="2.60.40.10">
    <property type="entry name" value="Immunoglobulins"/>
    <property type="match status" value="1"/>
</dbReference>
<feature type="region of interest" description="Disordered" evidence="10">
    <location>
        <begin position="851"/>
        <end position="871"/>
    </location>
</feature>
<evidence type="ECO:0000259" key="13">
    <source>
        <dbReference type="PROSITE" id="PS50853"/>
    </source>
</evidence>